<dbReference type="Proteomes" id="UP000694567">
    <property type="component" value="Unplaced"/>
</dbReference>
<evidence type="ECO:0000313" key="1">
    <source>
        <dbReference type="Ensembl" id="ENSBOBP00000009626.1"/>
    </source>
</evidence>
<evidence type="ECO:0000313" key="2">
    <source>
        <dbReference type="Proteomes" id="UP000694567"/>
    </source>
</evidence>
<protein>
    <submittedName>
        <fullName evidence="1">Uncharacterized protein</fullName>
    </submittedName>
</protein>
<name>A0A8C0EU47_BUBBB</name>
<organism evidence="1 2">
    <name type="scientific">Bubo bubo</name>
    <name type="common">Eurasian eagle-owl</name>
    <name type="synonym">Strix bubo</name>
    <dbReference type="NCBI Taxonomy" id="30461"/>
    <lineage>
        <taxon>Eukaryota</taxon>
        <taxon>Metazoa</taxon>
        <taxon>Chordata</taxon>
        <taxon>Craniata</taxon>
        <taxon>Vertebrata</taxon>
        <taxon>Euteleostomi</taxon>
        <taxon>Archelosauria</taxon>
        <taxon>Archosauria</taxon>
        <taxon>Dinosauria</taxon>
        <taxon>Saurischia</taxon>
        <taxon>Theropoda</taxon>
        <taxon>Coelurosauria</taxon>
        <taxon>Aves</taxon>
        <taxon>Neognathae</taxon>
        <taxon>Neoaves</taxon>
        <taxon>Telluraves</taxon>
        <taxon>Strigiformes</taxon>
        <taxon>Strigidae</taxon>
        <taxon>Bubo</taxon>
    </lineage>
</organism>
<sequence>LHLLQSSASVCVSCRLAGAHNRFPSVASSWVEQNLWGKGNALFCFFPPVRRSILSGCGLDFLVFFPEVFGQTYNILMLCNEQYRSKCLVWQVPVVFIYQRLDVSNSVKI</sequence>
<reference evidence="1" key="1">
    <citation type="submission" date="2025-08" db="UniProtKB">
        <authorList>
            <consortium name="Ensembl"/>
        </authorList>
    </citation>
    <scope>IDENTIFICATION</scope>
</reference>
<dbReference type="AlphaFoldDB" id="A0A8C0EU47"/>
<reference evidence="1" key="2">
    <citation type="submission" date="2025-09" db="UniProtKB">
        <authorList>
            <consortium name="Ensembl"/>
        </authorList>
    </citation>
    <scope>IDENTIFICATION</scope>
</reference>
<keyword evidence="2" id="KW-1185">Reference proteome</keyword>
<dbReference type="Ensembl" id="ENSBOBT00000009868.1">
    <property type="protein sequence ID" value="ENSBOBP00000009626.1"/>
    <property type="gene ID" value="ENSBOBG00000006206.1"/>
</dbReference>
<proteinExistence type="predicted"/>
<accession>A0A8C0EU47</accession>